<dbReference type="OMA" id="RQTKTRF"/>
<evidence type="ECO:0000256" key="4">
    <source>
        <dbReference type="ARBA" id="ARBA00006351"/>
    </source>
</evidence>
<evidence type="ECO:0000256" key="2">
    <source>
        <dbReference type="ARBA" id="ARBA00004319"/>
    </source>
</evidence>
<feature type="domain" description="UGGT thioredoxin-like" evidence="14">
    <location>
        <begin position="51"/>
        <end position="231"/>
    </location>
</feature>
<dbReference type="GO" id="GO:0018279">
    <property type="term" value="P:protein N-linked glycosylation via asparagine"/>
    <property type="evidence" value="ECO:0007669"/>
    <property type="project" value="TreeGrafter"/>
</dbReference>
<comment type="pathway">
    <text evidence="3">Protein modification; protein glycosylation.</text>
</comment>
<evidence type="ECO:0000313" key="19">
    <source>
        <dbReference type="EMBL" id="TRY76563.1"/>
    </source>
</evidence>
<evidence type="ECO:0000256" key="11">
    <source>
        <dbReference type="ARBA" id="ARBA00048456"/>
    </source>
</evidence>
<evidence type="ECO:0000256" key="3">
    <source>
        <dbReference type="ARBA" id="ARBA00004922"/>
    </source>
</evidence>
<feature type="domain" description="UDP-glucose:glycoprotein glucosyltransferase thioredoxin-like" evidence="17">
    <location>
        <begin position="732"/>
        <end position="940"/>
    </location>
</feature>
<dbReference type="InterPro" id="IPR040525">
    <property type="entry name" value="UGGT_TRXL_4"/>
</dbReference>
<dbReference type="UniPathway" id="UPA00378"/>
<evidence type="ECO:0000259" key="16">
    <source>
        <dbReference type="Pfam" id="PF18402"/>
    </source>
</evidence>
<evidence type="ECO:0000259" key="17">
    <source>
        <dbReference type="Pfam" id="PF18403"/>
    </source>
</evidence>
<dbReference type="Pfam" id="PF18404">
    <property type="entry name" value="Glyco_transf_24"/>
    <property type="match status" value="1"/>
</dbReference>
<feature type="domain" description="UGGT thioredoxin-like" evidence="15">
    <location>
        <begin position="310"/>
        <end position="441"/>
    </location>
</feature>
<dbReference type="Gene3D" id="3.90.550.10">
    <property type="entry name" value="Spore Coat Polysaccharide Biosynthesis Protein SpsA, Chain A"/>
    <property type="match status" value="1"/>
</dbReference>
<dbReference type="GO" id="GO:0051082">
    <property type="term" value="F:unfolded protein binding"/>
    <property type="evidence" value="ECO:0007669"/>
    <property type="project" value="TreeGrafter"/>
</dbReference>
<feature type="domain" description="UGGT thioredoxin-like" evidence="16">
    <location>
        <begin position="450"/>
        <end position="699"/>
    </location>
</feature>
<feature type="signal peptide" evidence="13">
    <location>
        <begin position="1"/>
        <end position="28"/>
    </location>
</feature>
<evidence type="ECO:0000256" key="6">
    <source>
        <dbReference type="ARBA" id="ARBA00022679"/>
    </source>
</evidence>
<evidence type="ECO:0000313" key="20">
    <source>
        <dbReference type="Proteomes" id="UP000318571"/>
    </source>
</evidence>
<dbReference type="PANTHER" id="PTHR11226">
    <property type="entry name" value="UDP-GLUCOSE GLYCOPROTEIN:GLUCOSYLTRANSFERASE"/>
    <property type="match status" value="1"/>
</dbReference>
<evidence type="ECO:0000256" key="5">
    <source>
        <dbReference type="ARBA" id="ARBA00022676"/>
    </source>
</evidence>
<dbReference type="Pfam" id="PF18402">
    <property type="entry name" value="Thioredoxin_14"/>
    <property type="match status" value="1"/>
</dbReference>
<proteinExistence type="inferred from homology"/>
<evidence type="ECO:0008006" key="21">
    <source>
        <dbReference type="Google" id="ProtNLM"/>
    </source>
</evidence>
<evidence type="ECO:0000256" key="8">
    <source>
        <dbReference type="ARBA" id="ARBA00022824"/>
    </source>
</evidence>
<organism evidence="19 20">
    <name type="scientific">Tigriopus californicus</name>
    <name type="common">Marine copepod</name>
    <dbReference type="NCBI Taxonomy" id="6832"/>
    <lineage>
        <taxon>Eukaryota</taxon>
        <taxon>Metazoa</taxon>
        <taxon>Ecdysozoa</taxon>
        <taxon>Arthropoda</taxon>
        <taxon>Crustacea</taxon>
        <taxon>Multicrustacea</taxon>
        <taxon>Hexanauplia</taxon>
        <taxon>Copepoda</taxon>
        <taxon>Harpacticoida</taxon>
        <taxon>Harpacticidae</taxon>
        <taxon>Tigriopus</taxon>
    </lineage>
</organism>
<dbReference type="PANTHER" id="PTHR11226:SF0">
    <property type="entry name" value="UDP-GLUCOSE:GLYCOPROTEIN GLUCOSYLTRANSFERASE"/>
    <property type="match status" value="1"/>
</dbReference>
<keyword evidence="8" id="KW-0256">Endoplasmic reticulum</keyword>
<dbReference type="InterPro" id="IPR029044">
    <property type="entry name" value="Nucleotide-diphossugar_trans"/>
</dbReference>
<dbReference type="EMBL" id="VCGU01000004">
    <property type="protein sequence ID" value="TRY76563.1"/>
    <property type="molecule type" value="Genomic_DNA"/>
</dbReference>
<comment type="function">
    <text evidence="10">Recognizes glycoproteins with minor folding defects. Reglucosylates single N-glycans near the misfolded part of the protein, thus providing quality control for protein folding in the endoplasmic reticulum. Reglucosylated proteins are recognized by calreticulin for recycling to the endoplasmic reticulum and refolding or degradation.</text>
</comment>
<dbReference type="Pfam" id="PF18400">
    <property type="entry name" value="Thioredoxin_12"/>
    <property type="match status" value="1"/>
</dbReference>
<evidence type="ECO:0000259" key="18">
    <source>
        <dbReference type="Pfam" id="PF18404"/>
    </source>
</evidence>
<gene>
    <name evidence="19" type="ORF">TCAL_00135</name>
</gene>
<evidence type="ECO:0000256" key="10">
    <source>
        <dbReference type="ARBA" id="ARBA00045874"/>
    </source>
</evidence>
<sequence length="1550" mass="175354">MRGSWDRGWLLWAIGLCGLSAVVTLASASSSSGSAKKSKIVSTLLNAPWSQTPLDMELGEFLASEPHYASGFWPLVDFWVAERVDLARMTDEAAYQQSLAFASRFLSRTQLNLLKFSLSLRTSSPKVEMFQQIAADRGVPKLNCPYVLEFNGKLTCQIDELDVQNLDADKNPRLFSVDHHYGKSQSKLPAIILYGNPRNEAFASPHNALKSLAEKGQIDYIYRPFIHERPAQSLRLSGKVIGYGVELQIKSTEYKAHDDRKYQSDGDGENSDSEEEKNDSLDGINFQTLNDRHPADKEKLAEFKQHLIDEKSDMAPMKVWQLQDLSLQAAERVLNSPKDKQLKTLMDLAQNFPSQARSLSKTSVSKELKKENKKNQEMFMMNMNVAPTDAALFINGMYFDMEYVDIFSILDTLKSEGRVLDGLGRLGLTDEQARKMISQDFTAANHSYGIDVRDSAVNWINDIEKDKLYKGWSESVSELLRPTFPGMLRSIRKNFFNVVIMCDPSSKEARGLLKLLESFYVHRAPTRIGIVFAVNDDPSATGKTDAGVALLSAFNYISAAKEPYDALAFMTDVFNKMGDADDLDVKLIQDQFLESYGSDVKLDDVFDEDSEYDVGRQLAKDFVNRSGFKDLPQVLMNGVPMESKYMSGEEFEEGLMMSIMKTTNELQRAVYRNQLKDSDDCLDYLMMQPNIMPRLNDRVLKESSNYIEMTGDILNQMDMESFLPLSKAGMAATLGDHLTYLTPKDDAKKLHVLTSWVAGDFETPQGRDIVRGAISHLKSSSLMRIGLIHNTKKPGLISKILKAAFETLDNKAAKHLISKVVKEDTVRKLTEGKKQLKDYDIPGADMSALSKAIESIEDSDFDIHRVFCERALDLEPGQNLVVSNGKLIGPLTESEVFAEDDFNLMEKFAMSQYGEKMVNNYYSFMDTKAPKVSDQAMKIIGLLMTRSQSKSRTTISFAGNKHTTIQIEPNMPDLPAFDITAIFDPLSVGSQKITPILLALKDVLNTKITVFLNCVEKHSEMPQKSYFRMVLEPEVQFGAEGKLLAGPMARFSNLPEEPVLTMHYHIPDNWLIEPVKSVYDMDNIKLANAEGNIHSEYELEYLLLEGHCFEAYTGNPPRGLQLVLGTDNEAVVMDTIVMANLGYLQLKSSPGRWLLNLREGRSSELYDIVSHEGTETAIGNDGPIQVLIDSFQSKIVKLRVQKKPDKRNEELLEADAGSEEGQGGLWNSISNTFSSAGSTVAKSEEGDEEVLNIFCLASGHLYERLLKIMMLSTIQHTKAPVKFWVLKNYLSPSIKEFLPEYAKRYGFQYEYVQYKWPRWLNQQKEKQRIIWGYKILFLDVMFPLDVKKILFVDTDQIVRADLTELRDIDLKGAPYGYTPFCDSNKDMEGFRFWKSGYWKNHLAGRPYHISALYVVDLVKFRKIAAGDRLRGQYQALSQDPNSLSNLDQDLPNNMIHQVPIFSLPQEWLWCETWCDQTSKTKAKSIDLCNNPLTKESKLDAARRIVTEWSHYDDEMTQLTEDIQREQKANRTSTSSSSSSTLSHESKHTEL</sequence>
<accession>A0A553PFX1</accession>
<feature type="region of interest" description="Disordered" evidence="12">
    <location>
        <begin position="1520"/>
        <end position="1550"/>
    </location>
</feature>
<dbReference type="Pfam" id="PF18401">
    <property type="entry name" value="Thioredoxin_13"/>
    <property type="match status" value="1"/>
</dbReference>
<keyword evidence="20" id="KW-1185">Reference proteome</keyword>
<dbReference type="GO" id="GO:0005788">
    <property type="term" value="C:endoplasmic reticulum lumen"/>
    <property type="evidence" value="ECO:0007669"/>
    <property type="project" value="UniProtKB-SubCell"/>
</dbReference>
<dbReference type="InterPro" id="IPR009448">
    <property type="entry name" value="UDP-g_GGtrans"/>
</dbReference>
<comment type="caution">
    <text evidence="19">The sequence shown here is derived from an EMBL/GenBank/DDBJ whole genome shotgun (WGS) entry which is preliminary data.</text>
</comment>
<comment type="cofactor">
    <cofactor evidence="1">
        <name>Ca(2+)</name>
        <dbReference type="ChEBI" id="CHEBI:29108"/>
    </cofactor>
</comment>
<dbReference type="InterPro" id="IPR040497">
    <property type="entry name" value="Glyco_transf_24"/>
</dbReference>
<evidence type="ECO:0000256" key="7">
    <source>
        <dbReference type="ARBA" id="ARBA00022729"/>
    </source>
</evidence>
<dbReference type="Proteomes" id="UP000318571">
    <property type="component" value="Chromosome 5"/>
</dbReference>
<comment type="similarity">
    <text evidence="4">Belongs to the glycosyltransferase 8 family.</text>
</comment>
<feature type="domain" description="Glucosyltransferase 24 catalytic" evidence="18">
    <location>
        <begin position="1251"/>
        <end position="1517"/>
    </location>
</feature>
<reference evidence="19 20" key="1">
    <citation type="journal article" date="2018" name="Nat. Ecol. Evol.">
        <title>Genomic signatures of mitonuclear coevolution across populations of Tigriopus californicus.</title>
        <authorList>
            <person name="Barreto F.S."/>
            <person name="Watson E.T."/>
            <person name="Lima T.G."/>
            <person name="Willett C.S."/>
            <person name="Edmands S."/>
            <person name="Li W."/>
            <person name="Burton R.S."/>
        </authorList>
    </citation>
    <scope>NUCLEOTIDE SEQUENCE [LARGE SCALE GENOMIC DNA]</scope>
    <source>
        <strain evidence="19 20">San Diego</strain>
    </source>
</reference>
<dbReference type="FunFam" id="3.90.550.10:FF:000004">
    <property type="entry name" value="UDP-glucose glycoprotein glucosyltransferase 1"/>
    <property type="match status" value="1"/>
</dbReference>
<dbReference type="SUPFAM" id="SSF53448">
    <property type="entry name" value="Nucleotide-diphospho-sugar transferases"/>
    <property type="match status" value="1"/>
</dbReference>
<dbReference type="InterPro" id="IPR040692">
    <property type="entry name" value="UGGT_TRXL_3"/>
</dbReference>
<name>A0A553PFX1_TIGCA</name>
<evidence type="ECO:0000256" key="13">
    <source>
        <dbReference type="SAM" id="SignalP"/>
    </source>
</evidence>
<dbReference type="GO" id="GO:0036503">
    <property type="term" value="P:ERAD pathway"/>
    <property type="evidence" value="ECO:0007669"/>
    <property type="project" value="TreeGrafter"/>
</dbReference>
<evidence type="ECO:0000259" key="15">
    <source>
        <dbReference type="Pfam" id="PF18401"/>
    </source>
</evidence>
<dbReference type="Pfam" id="PF06427">
    <property type="entry name" value="UDP-g_GGTase"/>
    <property type="match status" value="1"/>
</dbReference>
<dbReference type="InterPro" id="IPR040694">
    <property type="entry name" value="UGGT_TRXL_2"/>
</dbReference>
<protein>
    <recommendedName>
        <fullName evidence="21">UDP-glucose:glycoprotein glucosyltransferase</fullName>
    </recommendedName>
</protein>
<feature type="region of interest" description="Disordered" evidence="12">
    <location>
        <begin position="256"/>
        <end position="292"/>
    </location>
</feature>
<feature type="compositionally biased region" description="Acidic residues" evidence="12">
    <location>
        <begin position="266"/>
        <end position="277"/>
    </location>
</feature>
<evidence type="ECO:0000256" key="9">
    <source>
        <dbReference type="ARBA" id="ARBA00023180"/>
    </source>
</evidence>
<evidence type="ECO:0000256" key="1">
    <source>
        <dbReference type="ARBA" id="ARBA00001913"/>
    </source>
</evidence>
<dbReference type="STRING" id="6832.A0A553PFX1"/>
<keyword evidence="5" id="KW-0328">Glycosyltransferase</keyword>
<dbReference type="InterPro" id="IPR040693">
    <property type="entry name" value="UGGT_TRXL_1"/>
</dbReference>
<dbReference type="GO" id="GO:0003980">
    <property type="term" value="F:UDP-glucose:glycoprotein glucosyltransferase activity"/>
    <property type="evidence" value="ECO:0007669"/>
    <property type="project" value="InterPro"/>
</dbReference>
<feature type="chain" id="PRO_5021934195" description="UDP-glucose:glycoprotein glucosyltransferase" evidence="13">
    <location>
        <begin position="29"/>
        <end position="1550"/>
    </location>
</feature>
<keyword evidence="6" id="KW-0808">Transferase</keyword>
<dbReference type="CDD" id="cd06432">
    <property type="entry name" value="GT8_HUGT1_C_like"/>
    <property type="match status" value="1"/>
</dbReference>
<keyword evidence="7 13" id="KW-0732">Signal</keyword>
<evidence type="ECO:0000259" key="14">
    <source>
        <dbReference type="Pfam" id="PF18400"/>
    </source>
</evidence>
<comment type="catalytic activity">
    <reaction evidence="11">
        <text>N(4)-(alpha-D-Man-(1-&gt;2)-alpha-D-Man-(1-&gt;2)-alpha-D-Man-(1-&gt;3)-[alpha-D-Man-(1-&gt;2)-alpha-D-Man-(1-&gt;3)-[alpha-D-Man-(1-&gt;2)-alpha-D-Man-(1-&gt;6)]-alpha-D-Man-(1-&gt;6)]-beta-D-Man-(1-&gt;4)-beta-D-GlcNAc-(1-&gt;4)-beta-D-GlcNAc)-L-asparaginyl-[protein] (N-glucan mannose isomer 9A1,2,3B1,2,3) + UDP-alpha-D-glucose = N(4)-(alpha-D-Glc-(1-&gt;3)-alpha-D-Man-(1-&gt;2)-alpha-D-Man-(1-&gt;2)-alpha-D-Man-(1-&gt;3)-[alpha-D-Man-(1-&gt;2)-alpha-D-Man-(1-&gt;3)-[alpha-D-Man-(1-&gt;2)-alpha-D-Man-(1-&gt;6)]-alpha-D-Man-(1-&gt;6)]-beta-D-Man-(1-&gt;4)-beta-D-GlcNAc-(1-&gt;4)-beta-D-GlcNAc)-L-asparaginyl-[protein] + UDP + H(+)</text>
        <dbReference type="Rhea" id="RHEA:61304"/>
        <dbReference type="Rhea" id="RHEA-COMP:14356"/>
        <dbReference type="Rhea" id="RHEA-COMP:14357"/>
        <dbReference type="ChEBI" id="CHEBI:15378"/>
        <dbReference type="ChEBI" id="CHEBI:58223"/>
        <dbReference type="ChEBI" id="CHEBI:58885"/>
        <dbReference type="ChEBI" id="CHEBI:59080"/>
        <dbReference type="ChEBI" id="CHEBI:139493"/>
    </reaction>
</comment>
<evidence type="ECO:0000256" key="12">
    <source>
        <dbReference type="SAM" id="MobiDB-lite"/>
    </source>
</evidence>
<keyword evidence="9" id="KW-0325">Glycoprotein</keyword>
<feature type="compositionally biased region" description="Low complexity" evidence="12">
    <location>
        <begin position="1531"/>
        <end position="1542"/>
    </location>
</feature>
<dbReference type="Pfam" id="PF18403">
    <property type="entry name" value="Thioredoxin_15"/>
    <property type="match status" value="1"/>
</dbReference>
<comment type="subcellular location">
    <subcellularLocation>
        <location evidence="2">Endoplasmic reticulum lumen</location>
    </subcellularLocation>
</comment>